<dbReference type="OrthoDB" id="9776313at2"/>
<reference evidence="2 3" key="1">
    <citation type="submission" date="2016-11" db="EMBL/GenBank/DDBJ databases">
        <title>Sphingorhabdus sp. LPB0140, isolated from marine environment.</title>
        <authorList>
            <person name="Kim E."/>
            <person name="Yi H."/>
        </authorList>
    </citation>
    <scope>NUCLEOTIDE SEQUENCE [LARGE SCALE GENOMIC DNA]</scope>
    <source>
        <strain evidence="2 3">LPB0140</strain>
    </source>
</reference>
<dbReference type="Proteomes" id="UP000242561">
    <property type="component" value="Chromosome"/>
</dbReference>
<dbReference type="STRING" id="1913578.LPB140_09965"/>
<dbReference type="PANTHER" id="PTHR12126:SF11">
    <property type="entry name" value="NADH DEHYDROGENASE [UBIQUINONE] 1 ALPHA SUBCOMPLEX SUBUNIT 9, MITOCHONDRIAL"/>
    <property type="match status" value="1"/>
</dbReference>
<organism evidence="2 3">
    <name type="scientific">Sphingorhabdus lutea</name>
    <dbReference type="NCBI Taxonomy" id="1913578"/>
    <lineage>
        <taxon>Bacteria</taxon>
        <taxon>Pseudomonadati</taxon>
        <taxon>Pseudomonadota</taxon>
        <taxon>Alphaproteobacteria</taxon>
        <taxon>Sphingomonadales</taxon>
        <taxon>Sphingomonadaceae</taxon>
        <taxon>Sphingorhabdus</taxon>
    </lineage>
</organism>
<dbReference type="KEGG" id="sphl:LPB140_09965"/>
<dbReference type="EMBL" id="CP018154">
    <property type="protein sequence ID" value="APG63774.1"/>
    <property type="molecule type" value="Genomic_DNA"/>
</dbReference>
<dbReference type="AlphaFoldDB" id="A0A1L3JF77"/>
<gene>
    <name evidence="2" type="ORF">LPB140_09965</name>
</gene>
<evidence type="ECO:0000313" key="2">
    <source>
        <dbReference type="EMBL" id="APG63774.1"/>
    </source>
</evidence>
<dbReference type="Pfam" id="PF13460">
    <property type="entry name" value="NAD_binding_10"/>
    <property type="match status" value="1"/>
</dbReference>
<dbReference type="Gene3D" id="3.40.50.720">
    <property type="entry name" value="NAD(P)-binding Rossmann-like Domain"/>
    <property type="match status" value="1"/>
</dbReference>
<proteinExistence type="predicted"/>
<evidence type="ECO:0000313" key="3">
    <source>
        <dbReference type="Proteomes" id="UP000242561"/>
    </source>
</evidence>
<dbReference type="InterPro" id="IPR051207">
    <property type="entry name" value="ComplexI_NDUFA9_subunit"/>
</dbReference>
<protein>
    <recommendedName>
        <fullName evidence="1">NAD(P)-binding domain-containing protein</fullName>
    </recommendedName>
</protein>
<dbReference type="GO" id="GO:0044877">
    <property type="term" value="F:protein-containing complex binding"/>
    <property type="evidence" value="ECO:0007669"/>
    <property type="project" value="TreeGrafter"/>
</dbReference>
<sequence length="311" mass="33400">MENKLVTIFGGNGFLGHYVAQAFLKKGARVRIASRNPKSSYNIKPLGNLGQTQFVQCDILNVDQVARAMMNCDIAINLVGVFGNEMAAVNGEGAANIAAIAAQQNIASLVHISAIGADIESPAKYGRSKAAGEQAVLKNYPNAAIIRPSIIFATEDNFINRFAKLISLFPVMPIFGAATKFQPIFAGDLANVICAASVNNDFSGQILDAGGPDILSMSELNHWIAQETGRNPLFVDVPAPIGKAFAIATGWLPFAPINHDQYKMLQSDNIVRADKDAVSLAGITPMPMRSLVDGWLDLYRQHGRFSGLKRA</sequence>
<dbReference type="InterPro" id="IPR016040">
    <property type="entry name" value="NAD(P)-bd_dom"/>
</dbReference>
<dbReference type="InterPro" id="IPR036291">
    <property type="entry name" value="NAD(P)-bd_dom_sf"/>
</dbReference>
<dbReference type="SUPFAM" id="SSF51735">
    <property type="entry name" value="NAD(P)-binding Rossmann-fold domains"/>
    <property type="match status" value="1"/>
</dbReference>
<dbReference type="CDD" id="cd05271">
    <property type="entry name" value="NDUFA9_like_SDR_a"/>
    <property type="match status" value="1"/>
</dbReference>
<accession>A0A1L3JF77</accession>
<keyword evidence="3" id="KW-1185">Reference proteome</keyword>
<dbReference type="PANTHER" id="PTHR12126">
    <property type="entry name" value="NADH-UBIQUINONE OXIDOREDUCTASE 39 KDA SUBUNIT-RELATED"/>
    <property type="match status" value="1"/>
</dbReference>
<feature type="domain" description="NAD(P)-binding" evidence="1">
    <location>
        <begin position="10"/>
        <end position="139"/>
    </location>
</feature>
<evidence type="ECO:0000259" key="1">
    <source>
        <dbReference type="Pfam" id="PF13460"/>
    </source>
</evidence>
<name>A0A1L3JF77_9SPHN</name>